<gene>
    <name evidence="2" type="ORF">ABIE13_000116</name>
</gene>
<dbReference type="RefSeq" id="WP_354440236.1">
    <property type="nucleotide sequence ID" value="NZ_JBEPSH010000001.1"/>
</dbReference>
<dbReference type="SUPFAM" id="SSF51735">
    <property type="entry name" value="NAD(P)-binding Rossmann-fold domains"/>
    <property type="match status" value="1"/>
</dbReference>
<feature type="domain" description="PRISE-like Rossmann-fold" evidence="1">
    <location>
        <begin position="96"/>
        <end position="357"/>
    </location>
</feature>
<dbReference type="CDD" id="cd08948">
    <property type="entry name" value="5beta-POR_like_SDR_a"/>
    <property type="match status" value="1"/>
</dbReference>
<dbReference type="EMBL" id="JBEPSH010000001">
    <property type="protein sequence ID" value="MET4575019.1"/>
    <property type="molecule type" value="Genomic_DNA"/>
</dbReference>
<dbReference type="Pfam" id="PF22917">
    <property type="entry name" value="PRISE"/>
    <property type="match status" value="1"/>
</dbReference>
<dbReference type="PANTHER" id="PTHR32487:SF0">
    <property type="entry name" value="3-OXO-DELTA(4,5)-STEROID 5-BETA-REDUCTASE"/>
    <property type="match status" value="1"/>
</dbReference>
<reference evidence="2 3" key="1">
    <citation type="submission" date="2024-06" db="EMBL/GenBank/DDBJ databases">
        <title>Sorghum-associated microbial communities from plants grown in Nebraska, USA.</title>
        <authorList>
            <person name="Schachtman D."/>
        </authorList>
    </citation>
    <scope>NUCLEOTIDE SEQUENCE [LARGE SCALE GENOMIC DNA]</scope>
    <source>
        <strain evidence="2 3">2709</strain>
    </source>
</reference>
<sequence>MPIEGGTMLVAGATGVAAQNLIEIVRKAKGWKAIGLSRTPPASLPPSVLHIAADMMDAEACKRALKDVKVTHLVFAARAKHKLYTTMAPGAKVGVENVEPNITMLRNVVAACEGPSLKHVHVIQGSKWYGFHMGPYPTPARESAPGHMPPNFYFDQQKFLESACGPWTWSTSRPAAINGKNVGSGPNLVSTLGVYALISRHLGLPLDFPGKPGAFKSLMELSDAEQVAESIFWMCQTPAAENQAFNVVNGDLFRWESIWPRIAEHYGMKMGTVRYFPLVQWMADKGPVWDEIVKKEGLQARSLDDVASWGFADFLLGCDFDIISSTTKIRKAGFHRMVDTEDMVIDQLTHYRNERILA</sequence>
<protein>
    <submittedName>
        <fullName evidence="2">Nucleoside-diphosphate-sugar epimerase</fullName>
    </submittedName>
</protein>
<dbReference type="InterPro" id="IPR036291">
    <property type="entry name" value="NAD(P)-bd_dom_sf"/>
</dbReference>
<dbReference type="Proteomes" id="UP001549320">
    <property type="component" value="Unassembled WGS sequence"/>
</dbReference>
<evidence type="ECO:0000313" key="2">
    <source>
        <dbReference type="EMBL" id="MET4575019.1"/>
    </source>
</evidence>
<dbReference type="PANTHER" id="PTHR32487">
    <property type="entry name" value="3-OXO-DELTA(4,5)-STEROID 5-BETA-REDUCTASE"/>
    <property type="match status" value="1"/>
</dbReference>
<evidence type="ECO:0000313" key="3">
    <source>
        <dbReference type="Proteomes" id="UP001549320"/>
    </source>
</evidence>
<dbReference type="Gene3D" id="3.40.50.720">
    <property type="entry name" value="NAD(P)-binding Rossmann-like Domain"/>
    <property type="match status" value="1"/>
</dbReference>
<proteinExistence type="predicted"/>
<accession>A0ABV2Q1W6</accession>
<keyword evidence="3" id="KW-1185">Reference proteome</keyword>
<evidence type="ECO:0000259" key="1">
    <source>
        <dbReference type="Pfam" id="PF22917"/>
    </source>
</evidence>
<name>A0ABV2Q1W6_9BURK</name>
<dbReference type="InterPro" id="IPR055222">
    <property type="entry name" value="PRISE-like_Rossmann-fold"/>
</dbReference>
<comment type="caution">
    <text evidence="2">The sequence shown here is derived from an EMBL/GenBank/DDBJ whole genome shotgun (WGS) entry which is preliminary data.</text>
</comment>
<organism evidence="2 3">
    <name type="scientific">Ottowia thiooxydans</name>
    <dbReference type="NCBI Taxonomy" id="219182"/>
    <lineage>
        <taxon>Bacteria</taxon>
        <taxon>Pseudomonadati</taxon>
        <taxon>Pseudomonadota</taxon>
        <taxon>Betaproteobacteria</taxon>
        <taxon>Burkholderiales</taxon>
        <taxon>Comamonadaceae</taxon>
        <taxon>Ottowia</taxon>
    </lineage>
</organism>